<comment type="caution">
    <text evidence="2">The sequence shown here is derived from an EMBL/GenBank/DDBJ whole genome shotgun (WGS) entry which is preliminary data.</text>
</comment>
<keyword evidence="1" id="KW-0472">Membrane</keyword>
<feature type="transmembrane region" description="Helical" evidence="1">
    <location>
        <begin position="36"/>
        <end position="55"/>
    </location>
</feature>
<keyword evidence="1" id="KW-1133">Transmembrane helix</keyword>
<dbReference type="AlphaFoldDB" id="A0A7X1B374"/>
<sequence>MIKRVSSLWTYPLKYGYITCIGILALMASFEEAKEARFMILAFGALIVLLNYVFYHNLATVYQLSDGLRFNRSKKEFTYPFSEIEEIVIERFVNCQPVRIKMKDGESFRFVSIGTLFWANEELIEEIKNMSNQTSLTTPEATPPTS</sequence>
<keyword evidence="1" id="KW-0812">Transmembrane</keyword>
<evidence type="ECO:0000313" key="3">
    <source>
        <dbReference type="Proteomes" id="UP000526501"/>
    </source>
</evidence>
<protein>
    <submittedName>
        <fullName evidence="2">Uncharacterized protein</fullName>
    </submittedName>
</protein>
<organism evidence="2 3">
    <name type="scientific">Pelagicoccus albus</name>
    <dbReference type="NCBI Taxonomy" id="415222"/>
    <lineage>
        <taxon>Bacteria</taxon>
        <taxon>Pseudomonadati</taxon>
        <taxon>Verrucomicrobiota</taxon>
        <taxon>Opitutia</taxon>
        <taxon>Puniceicoccales</taxon>
        <taxon>Pelagicoccaceae</taxon>
        <taxon>Pelagicoccus</taxon>
    </lineage>
</organism>
<proteinExistence type="predicted"/>
<name>A0A7X1B374_9BACT</name>
<dbReference type="Proteomes" id="UP000526501">
    <property type="component" value="Unassembled WGS sequence"/>
</dbReference>
<evidence type="ECO:0000313" key="2">
    <source>
        <dbReference type="EMBL" id="MBC2604816.1"/>
    </source>
</evidence>
<gene>
    <name evidence="2" type="ORF">H5P27_01975</name>
</gene>
<dbReference type="RefSeq" id="WP_185658715.1">
    <property type="nucleotide sequence ID" value="NZ_CAWPOO010000002.1"/>
</dbReference>
<evidence type="ECO:0000256" key="1">
    <source>
        <dbReference type="SAM" id="Phobius"/>
    </source>
</evidence>
<reference evidence="2 3" key="1">
    <citation type="submission" date="2020-07" db="EMBL/GenBank/DDBJ databases">
        <authorList>
            <person name="Feng X."/>
        </authorList>
    </citation>
    <scope>NUCLEOTIDE SEQUENCE [LARGE SCALE GENOMIC DNA]</scope>
    <source>
        <strain evidence="2 3">JCM23202</strain>
    </source>
</reference>
<keyword evidence="3" id="KW-1185">Reference proteome</keyword>
<dbReference type="EMBL" id="JACHVC010000002">
    <property type="protein sequence ID" value="MBC2604816.1"/>
    <property type="molecule type" value="Genomic_DNA"/>
</dbReference>
<feature type="transmembrane region" description="Helical" evidence="1">
    <location>
        <begin position="12"/>
        <end position="30"/>
    </location>
</feature>
<accession>A0A7X1B374</accession>